<feature type="region of interest" description="Disordered" evidence="1">
    <location>
        <begin position="1"/>
        <end position="20"/>
    </location>
</feature>
<evidence type="ECO:0000313" key="3">
    <source>
        <dbReference type="Proteomes" id="UP001215598"/>
    </source>
</evidence>
<name>A0AAD7HDU5_9AGAR</name>
<dbReference type="AlphaFoldDB" id="A0AAD7HDU5"/>
<accession>A0AAD7HDU5</accession>
<evidence type="ECO:0000313" key="2">
    <source>
        <dbReference type="EMBL" id="KAJ7718457.1"/>
    </source>
</evidence>
<evidence type="ECO:0000256" key="1">
    <source>
        <dbReference type="SAM" id="MobiDB-lite"/>
    </source>
</evidence>
<proteinExistence type="predicted"/>
<comment type="caution">
    <text evidence="2">The sequence shown here is derived from an EMBL/GenBank/DDBJ whole genome shotgun (WGS) entry which is preliminary data.</text>
</comment>
<sequence>MQTAPPLVSRSPHQTASSSSAIKKYGGVNNLETRLQIRKARSQTSYDARIAEYDAAIALRNQFVATGDLVGAAAVTLKNKKIPKTRPQMPTILKPPYAPRAYQTYSVLATNFLSVQNGVVVAQKLVYCSMCLIIAEERGSHPDPMKPAVLPLHEQRIHYARSDNNCQGAVEGICDACLNRWAIQVKAEWEQAKAGSSH</sequence>
<keyword evidence="3" id="KW-1185">Reference proteome</keyword>
<reference evidence="2" key="1">
    <citation type="submission" date="2023-03" db="EMBL/GenBank/DDBJ databases">
        <title>Massive genome expansion in bonnet fungi (Mycena s.s.) driven by repeated elements and novel gene families across ecological guilds.</title>
        <authorList>
            <consortium name="Lawrence Berkeley National Laboratory"/>
            <person name="Harder C.B."/>
            <person name="Miyauchi S."/>
            <person name="Viragh M."/>
            <person name="Kuo A."/>
            <person name="Thoen E."/>
            <person name="Andreopoulos B."/>
            <person name="Lu D."/>
            <person name="Skrede I."/>
            <person name="Drula E."/>
            <person name="Henrissat B."/>
            <person name="Morin E."/>
            <person name="Kohler A."/>
            <person name="Barry K."/>
            <person name="LaButti K."/>
            <person name="Morin E."/>
            <person name="Salamov A."/>
            <person name="Lipzen A."/>
            <person name="Mereny Z."/>
            <person name="Hegedus B."/>
            <person name="Baldrian P."/>
            <person name="Stursova M."/>
            <person name="Weitz H."/>
            <person name="Taylor A."/>
            <person name="Grigoriev I.V."/>
            <person name="Nagy L.G."/>
            <person name="Martin F."/>
            <person name="Kauserud H."/>
        </authorList>
    </citation>
    <scope>NUCLEOTIDE SEQUENCE</scope>
    <source>
        <strain evidence="2">CBHHK182m</strain>
    </source>
</reference>
<protein>
    <submittedName>
        <fullName evidence="2">Uncharacterized protein</fullName>
    </submittedName>
</protein>
<feature type="compositionally biased region" description="Polar residues" evidence="1">
    <location>
        <begin position="11"/>
        <end position="20"/>
    </location>
</feature>
<gene>
    <name evidence="2" type="ORF">B0H16DRAFT_1609185</name>
</gene>
<dbReference type="Proteomes" id="UP001215598">
    <property type="component" value="Unassembled WGS sequence"/>
</dbReference>
<organism evidence="2 3">
    <name type="scientific">Mycena metata</name>
    <dbReference type="NCBI Taxonomy" id="1033252"/>
    <lineage>
        <taxon>Eukaryota</taxon>
        <taxon>Fungi</taxon>
        <taxon>Dikarya</taxon>
        <taxon>Basidiomycota</taxon>
        <taxon>Agaricomycotina</taxon>
        <taxon>Agaricomycetes</taxon>
        <taxon>Agaricomycetidae</taxon>
        <taxon>Agaricales</taxon>
        <taxon>Marasmiineae</taxon>
        <taxon>Mycenaceae</taxon>
        <taxon>Mycena</taxon>
    </lineage>
</organism>
<dbReference type="EMBL" id="JARKIB010000265">
    <property type="protein sequence ID" value="KAJ7718457.1"/>
    <property type="molecule type" value="Genomic_DNA"/>
</dbReference>
<feature type="non-terminal residue" evidence="2">
    <location>
        <position position="198"/>
    </location>
</feature>